<organism evidence="1 2">
    <name type="scientific">Endozoicomonas gorgoniicola</name>
    <dbReference type="NCBI Taxonomy" id="1234144"/>
    <lineage>
        <taxon>Bacteria</taxon>
        <taxon>Pseudomonadati</taxon>
        <taxon>Pseudomonadota</taxon>
        <taxon>Gammaproteobacteria</taxon>
        <taxon>Oceanospirillales</taxon>
        <taxon>Endozoicomonadaceae</taxon>
        <taxon>Endozoicomonas</taxon>
    </lineage>
</organism>
<protein>
    <recommendedName>
        <fullName evidence="3">Restriction endonuclease</fullName>
    </recommendedName>
</protein>
<dbReference type="Proteomes" id="UP001209854">
    <property type="component" value="Unassembled WGS sequence"/>
</dbReference>
<evidence type="ECO:0008006" key="3">
    <source>
        <dbReference type="Google" id="ProtNLM"/>
    </source>
</evidence>
<evidence type="ECO:0000313" key="1">
    <source>
        <dbReference type="EMBL" id="MCW7555561.1"/>
    </source>
</evidence>
<evidence type="ECO:0000313" key="2">
    <source>
        <dbReference type="Proteomes" id="UP001209854"/>
    </source>
</evidence>
<proteinExistence type="predicted"/>
<dbReference type="RefSeq" id="WP_262565310.1">
    <property type="nucleotide sequence ID" value="NZ_JAPFCC010000001.1"/>
</dbReference>
<keyword evidence="2" id="KW-1185">Reference proteome</keyword>
<accession>A0ABT3N1R5</accession>
<reference evidence="1 2" key="1">
    <citation type="submission" date="2022-10" db="EMBL/GenBank/DDBJ databases">
        <title>High-quality genome sequences of two octocoral-associated bacteria, Endozoicomonas euniceicola EF212 and Endozoicomonas gorgoniicola PS125.</title>
        <authorList>
            <person name="Chiou Y.-J."/>
            <person name="Chen Y.-H."/>
        </authorList>
    </citation>
    <scope>NUCLEOTIDE SEQUENCE [LARGE SCALE GENOMIC DNA]</scope>
    <source>
        <strain evidence="1 2">PS125</strain>
    </source>
</reference>
<sequence length="220" mass="24874">MELQELYIEVPEWSRESVKYDYYGNPDGKQSYQFFDNLPTVMEMSSKEIGLDAIMKSNIVQRHFEGKGFATKWKPGRYMLAPWVATNIYKGALGEQAGEAILTRLGFHVEPMPKGLEERFDAVISLPGGEKAFVDFKYWMTARDNKDGAEDKIEDMLSGKYGIRKLIYINVFDLVHAAGSESKQIIGATPDNRVIEVPGLIHMDGSVIVEHVDAVREFLS</sequence>
<name>A0ABT3N1R5_9GAMM</name>
<gene>
    <name evidence="1" type="ORF">NX722_23640</name>
</gene>
<dbReference type="EMBL" id="JAPFCC010000001">
    <property type="protein sequence ID" value="MCW7555561.1"/>
    <property type="molecule type" value="Genomic_DNA"/>
</dbReference>
<comment type="caution">
    <text evidence="1">The sequence shown here is derived from an EMBL/GenBank/DDBJ whole genome shotgun (WGS) entry which is preliminary data.</text>
</comment>